<gene>
    <name evidence="4" type="ORF">ENR64_10950</name>
</gene>
<dbReference type="PANTHER" id="PTHR43081">
    <property type="entry name" value="ADENYLATE CYCLASE, TERMINAL-DIFFERENTIATION SPECIFIC-RELATED"/>
    <property type="match status" value="1"/>
</dbReference>
<sequence length="754" mass="82609">MAISFFQQLRQWRSILVIAPTVAGILLGLRLTGALQLFELSALDSLLQMQSAPSPQSRIIIVGITEKDLREQQQWPLADRELAKLLTLIKKQQPRAIALDIYRDLPVEPGYDELVKVFRSTPNLIGIKKVVGSTMGAVVNPPPVLAELGQVTMNDLIIDADGKSRRSLLSVEKGDEVILSLGAESALQYLAAEGIELETVDPDQQILKLGAATFQSLPSDAGGYVGADAGGYQILMLSELRNLGRRFPIVSLTDVLQNKIPPDLLRDRIVMIGVTAESAGDLFFVPRRNGWLNRSFVTASGVEIHADIANQILRAALDRQPLIQTWSEPWEALWIGVWCLLGAAIPWMGRHPSIQAFATSPKRQRLTGFPLVLLSLTLLGLGQAAASYLAIGQGLWIPVIPSLLGMTSAAFVVTGHLARSAAAMRQTFGRYLTDEIVTTLLDNPTNLKLGGEKRQVTLLISDLRGFSAISDRLSPEASVEAINIYLEAMTEVINRYHGTINDFIGDGIFAIFGAPIRAEDDAERAVACAIAMQQAMQAINERNQQRNLPPLEMGIGIHTGEVLAGNIGSARRAKYTVMGREVNLAFRIESYTVGGQILVSENTIKACQVPLQFQRILDVQLKGFQGAIALHEVVGIRGAYNQFLPTQTEPLIKLAQPVAVQLQILQNKHLLEHATSGTLTCLSVHSAELHTDYPLNLLDNLKLNLVLQEATSPEQEDFYAKVVEQTQPNYYQVRFTAITPAIAAILEQFRRKSS</sequence>
<feature type="transmembrane region" description="Helical" evidence="2">
    <location>
        <begin position="12"/>
        <end position="31"/>
    </location>
</feature>
<keyword evidence="2" id="KW-0812">Transmembrane</keyword>
<dbReference type="InterPro" id="IPR029787">
    <property type="entry name" value="Nucleotide_cyclase"/>
</dbReference>
<dbReference type="EMBL" id="DSRU01000160">
    <property type="protein sequence ID" value="HFM98252.1"/>
    <property type="molecule type" value="Genomic_DNA"/>
</dbReference>
<feature type="transmembrane region" description="Helical" evidence="2">
    <location>
        <begin position="395"/>
        <end position="418"/>
    </location>
</feature>
<evidence type="ECO:0000259" key="3">
    <source>
        <dbReference type="PROSITE" id="PS50125"/>
    </source>
</evidence>
<dbReference type="SUPFAM" id="SSF55073">
    <property type="entry name" value="Nucleotide cyclase"/>
    <property type="match status" value="1"/>
</dbReference>
<dbReference type="CDD" id="cd07302">
    <property type="entry name" value="CHD"/>
    <property type="match status" value="1"/>
</dbReference>
<dbReference type="Pfam" id="PF05226">
    <property type="entry name" value="CHASE2"/>
    <property type="match status" value="1"/>
</dbReference>
<dbReference type="PROSITE" id="PS50125">
    <property type="entry name" value="GUANYLATE_CYCLASE_2"/>
    <property type="match status" value="1"/>
</dbReference>
<dbReference type="Pfam" id="PF00211">
    <property type="entry name" value="Guanylate_cyc"/>
    <property type="match status" value="1"/>
</dbReference>
<feature type="domain" description="Guanylate cyclase" evidence="3">
    <location>
        <begin position="457"/>
        <end position="589"/>
    </location>
</feature>
<dbReference type="AlphaFoldDB" id="A0A7C3PD07"/>
<keyword evidence="2" id="KW-0472">Membrane</keyword>
<evidence type="ECO:0000313" key="4">
    <source>
        <dbReference type="EMBL" id="HFM98252.1"/>
    </source>
</evidence>
<dbReference type="GO" id="GO:0004016">
    <property type="term" value="F:adenylate cyclase activity"/>
    <property type="evidence" value="ECO:0007669"/>
    <property type="project" value="UniProtKB-ARBA"/>
</dbReference>
<comment type="similarity">
    <text evidence="1">Belongs to the adenylyl cyclase class-3 family.</text>
</comment>
<dbReference type="InterPro" id="IPR050697">
    <property type="entry name" value="Adenylyl/Guanylyl_Cyclase_3/4"/>
</dbReference>
<name>A0A7C3PD07_9CYAN</name>
<evidence type="ECO:0000256" key="2">
    <source>
        <dbReference type="SAM" id="Phobius"/>
    </source>
</evidence>
<feature type="transmembrane region" description="Helical" evidence="2">
    <location>
        <begin position="369"/>
        <end position="389"/>
    </location>
</feature>
<reference evidence="4" key="1">
    <citation type="journal article" date="2020" name="mSystems">
        <title>Genome- and Community-Level Interaction Insights into Carbon Utilization and Element Cycling Functions of Hydrothermarchaeota in Hydrothermal Sediment.</title>
        <authorList>
            <person name="Zhou Z."/>
            <person name="Liu Y."/>
            <person name="Xu W."/>
            <person name="Pan J."/>
            <person name="Luo Z.H."/>
            <person name="Li M."/>
        </authorList>
    </citation>
    <scope>NUCLEOTIDE SEQUENCE [LARGE SCALE GENOMIC DNA]</scope>
    <source>
        <strain evidence="4">SpSt-418</strain>
    </source>
</reference>
<protein>
    <submittedName>
        <fullName evidence="4">Adenylate/guanylate cyclase domain-containing protein</fullName>
    </submittedName>
</protein>
<dbReference type="SMART" id="SM01080">
    <property type="entry name" value="CHASE2"/>
    <property type="match status" value="1"/>
</dbReference>
<dbReference type="PANTHER" id="PTHR43081:SF1">
    <property type="entry name" value="ADENYLATE CYCLASE, TERMINAL-DIFFERENTIATION SPECIFIC"/>
    <property type="match status" value="1"/>
</dbReference>
<evidence type="ECO:0000256" key="1">
    <source>
        <dbReference type="ARBA" id="ARBA00005381"/>
    </source>
</evidence>
<dbReference type="Gene3D" id="3.30.70.1230">
    <property type="entry name" value="Nucleotide cyclase"/>
    <property type="match status" value="1"/>
</dbReference>
<feature type="transmembrane region" description="Helical" evidence="2">
    <location>
        <begin position="332"/>
        <end position="349"/>
    </location>
</feature>
<dbReference type="SMART" id="SM00044">
    <property type="entry name" value="CYCc"/>
    <property type="match status" value="1"/>
</dbReference>
<dbReference type="InterPro" id="IPR001054">
    <property type="entry name" value="A/G_cyclase"/>
</dbReference>
<comment type="caution">
    <text evidence="4">The sequence shown here is derived from an EMBL/GenBank/DDBJ whole genome shotgun (WGS) entry which is preliminary data.</text>
</comment>
<organism evidence="4">
    <name type="scientific">Oscillatoriales cyanobacterium SpSt-418</name>
    <dbReference type="NCBI Taxonomy" id="2282169"/>
    <lineage>
        <taxon>Bacteria</taxon>
        <taxon>Bacillati</taxon>
        <taxon>Cyanobacteriota</taxon>
        <taxon>Cyanophyceae</taxon>
        <taxon>Oscillatoriophycideae</taxon>
        <taxon>Oscillatoriales</taxon>
    </lineage>
</organism>
<keyword evidence="2" id="KW-1133">Transmembrane helix</keyword>
<dbReference type="GO" id="GO:0009190">
    <property type="term" value="P:cyclic nucleotide biosynthetic process"/>
    <property type="evidence" value="ECO:0007669"/>
    <property type="project" value="InterPro"/>
</dbReference>
<proteinExistence type="inferred from homology"/>
<dbReference type="InterPro" id="IPR007890">
    <property type="entry name" value="CHASE2"/>
</dbReference>
<accession>A0A7C3PD07</accession>
<dbReference type="GO" id="GO:0035556">
    <property type="term" value="P:intracellular signal transduction"/>
    <property type="evidence" value="ECO:0007669"/>
    <property type="project" value="InterPro"/>
</dbReference>